<keyword evidence="2" id="KW-1133">Transmembrane helix</keyword>
<evidence type="ECO:0000256" key="1">
    <source>
        <dbReference type="ARBA" id="ARBA00005381"/>
    </source>
</evidence>
<feature type="transmembrane region" description="Helical" evidence="2">
    <location>
        <begin position="162"/>
        <end position="181"/>
    </location>
</feature>
<dbReference type="PANTHER" id="PTHR43081:SF1">
    <property type="entry name" value="ADENYLATE CYCLASE, TERMINAL-DIFFERENTIATION SPECIFIC"/>
    <property type="match status" value="1"/>
</dbReference>
<dbReference type="GO" id="GO:0004016">
    <property type="term" value="F:adenylate cyclase activity"/>
    <property type="evidence" value="ECO:0007669"/>
    <property type="project" value="UniProtKB-ARBA"/>
</dbReference>
<feature type="transmembrane region" description="Helical" evidence="2">
    <location>
        <begin position="188"/>
        <end position="211"/>
    </location>
</feature>
<keyword evidence="6" id="KW-1185">Reference proteome</keyword>
<dbReference type="InterPro" id="IPR029787">
    <property type="entry name" value="Nucleotide_cyclase"/>
</dbReference>
<feature type="transmembrane region" description="Helical" evidence="2">
    <location>
        <begin position="97"/>
        <end position="115"/>
    </location>
</feature>
<dbReference type="Proteomes" id="UP001139505">
    <property type="component" value="Unassembled WGS sequence"/>
</dbReference>
<dbReference type="InterPro" id="IPR029016">
    <property type="entry name" value="GAF-like_dom_sf"/>
</dbReference>
<feature type="domain" description="Guanylate cyclase" evidence="3">
    <location>
        <begin position="466"/>
        <end position="594"/>
    </location>
</feature>
<feature type="transmembrane region" description="Helical" evidence="2">
    <location>
        <begin position="127"/>
        <end position="150"/>
    </location>
</feature>
<feature type="transmembrane region" description="Helical" evidence="2">
    <location>
        <begin position="25"/>
        <end position="45"/>
    </location>
</feature>
<evidence type="ECO:0000256" key="2">
    <source>
        <dbReference type="SAM" id="Phobius"/>
    </source>
</evidence>
<name>A0AA37PKG5_9MYCO</name>
<evidence type="ECO:0000313" key="5">
    <source>
        <dbReference type="EMBL" id="GKU71223.1"/>
    </source>
</evidence>
<accession>A0AA37PKG5</accession>
<evidence type="ECO:0000313" key="6">
    <source>
        <dbReference type="Proteomes" id="UP000245060"/>
    </source>
</evidence>
<dbReference type="CDD" id="cd07302">
    <property type="entry name" value="CHD"/>
    <property type="match status" value="1"/>
</dbReference>
<dbReference type="InterPro" id="IPR050697">
    <property type="entry name" value="Adenylyl/Guanylyl_Cyclase_3/4"/>
</dbReference>
<dbReference type="GO" id="GO:0035556">
    <property type="term" value="P:intracellular signal transduction"/>
    <property type="evidence" value="ECO:0007669"/>
    <property type="project" value="InterPro"/>
</dbReference>
<reference evidence="5" key="4">
    <citation type="submission" date="2022-04" db="EMBL/GenBank/DDBJ databases">
        <authorList>
            <person name="Komine T."/>
            <person name="Fukano H."/>
            <person name="Wada S."/>
        </authorList>
    </citation>
    <scope>NUCLEOTIDE SEQUENCE</scope>
    <source>
        <strain evidence="5">NJB18185</strain>
    </source>
</reference>
<dbReference type="EMBL" id="BFCH01000018">
    <property type="protein sequence ID" value="GBG38971.1"/>
    <property type="molecule type" value="Genomic_DNA"/>
</dbReference>
<dbReference type="Gene3D" id="3.30.70.1230">
    <property type="entry name" value="Nucleotide cyclase"/>
    <property type="match status" value="1"/>
</dbReference>
<keyword evidence="2" id="KW-0472">Membrane</keyword>
<dbReference type="SUPFAM" id="SSF55781">
    <property type="entry name" value="GAF domain-like"/>
    <property type="match status" value="1"/>
</dbReference>
<dbReference type="SUPFAM" id="SSF55073">
    <property type="entry name" value="Nucleotide cyclase"/>
    <property type="match status" value="1"/>
</dbReference>
<dbReference type="Pfam" id="PF00211">
    <property type="entry name" value="Guanylate_cyc"/>
    <property type="match status" value="1"/>
</dbReference>
<dbReference type="PANTHER" id="PTHR43081">
    <property type="entry name" value="ADENYLATE CYCLASE, TERMINAL-DIFFERENTIATION SPECIFIC-RELATED"/>
    <property type="match status" value="1"/>
</dbReference>
<dbReference type="RefSeq" id="WP_201263537.1">
    <property type="nucleotide sequence ID" value="NZ_BFCH01000018.1"/>
</dbReference>
<feature type="transmembrane region" description="Helical" evidence="2">
    <location>
        <begin position="57"/>
        <end position="77"/>
    </location>
</feature>
<comment type="similarity">
    <text evidence="1">Belongs to the adenylyl cyclase class-3 family.</text>
</comment>
<dbReference type="Gene3D" id="3.30.450.40">
    <property type="match status" value="1"/>
</dbReference>
<evidence type="ECO:0000313" key="7">
    <source>
        <dbReference type="Proteomes" id="UP001139505"/>
    </source>
</evidence>
<dbReference type="InterPro" id="IPR003018">
    <property type="entry name" value="GAF"/>
</dbReference>
<dbReference type="PROSITE" id="PS50125">
    <property type="entry name" value="GUANYLATE_CYCLASE_2"/>
    <property type="match status" value="1"/>
</dbReference>
<keyword evidence="2" id="KW-0812">Transmembrane</keyword>
<sequence length="643" mass="69085">MALPMVALWLLLDIPKVDLEWDNRVAHFVLVLSTAIVCVVLGALIGREARARDDARLWLVSLVFTTTAGFFGVHALFTPGVLMDTSDAEFMLPTRMGLVLAGVIALTSSITFTPARNACLWSLRRRLSVLVWVLMAVCAVLILCGMLDRLPNQALLESMEQVGALAGGVLFGAAALAYFPIYRRRPAVVAMSVLTAFVLLAEASVALALGMSWHASWWLWHLLMTMAFCFIAYSARVQFRKEGTVRGVFDSLATQQTIADLRRDYSVALEEMVDVLQRRERGDQVAPGAVAARLADRFELSEQQVAVLKRGAEALGTERERVRKLGALIALGQESSVIQDEDALLSRVMAAIADAFPDDRFRLGILRDGKLSFSDGATEDGALELPLMVKGQVAGVIEAYRSGVFADADVALLRSFAMQSSIALENARLYHHLDGLFRSYMSPAVATALLADPDQAGLGGAIADVTVLMADLHGFTPFAEATSPDQVVTMLNTYYGAVVPVILDAGGTVLQFVGDAVMAIWGAPARQADHALRAAGAALALHTVVEQAACGHVDWPRFRVGINTGPALVGNIGAEQMRSFTAIGDTMNLAARLQNLAKPGQVVVGPSTSTALGTTARVSRHGWVKVKGKRDPVRLCVLHELAS</sequence>
<reference evidence="6" key="2">
    <citation type="submission" date="2018-04" db="EMBL/GenBank/DDBJ databases">
        <title>Draft genome sequence of Mycobacterium montefiorense isolated from Japanese black salamander.</title>
        <authorList>
            <person name="Fukano H."/>
            <person name="Yoshida M."/>
            <person name="Shimizu A."/>
            <person name="Iwao H."/>
            <person name="Kurata O."/>
            <person name="Katayama Y."/>
            <person name="Omatsu T."/>
            <person name="Mizutani T."/>
            <person name="Wada S."/>
            <person name="Hoshino Y."/>
        </authorList>
    </citation>
    <scope>NUCLEOTIDE SEQUENCE [LARGE SCALE GENOMIC DNA]</scope>
    <source>
        <strain evidence="6">BS</strain>
    </source>
</reference>
<dbReference type="AlphaFoldDB" id="A0AA37PKG5"/>
<dbReference type="InterPro" id="IPR001054">
    <property type="entry name" value="A/G_cyclase"/>
</dbReference>
<feature type="transmembrane region" description="Helical" evidence="2">
    <location>
        <begin position="217"/>
        <end position="235"/>
    </location>
</feature>
<gene>
    <name evidence="4" type="ORF">MmonteBS_33430</name>
    <name evidence="5" type="ORF">NJB18185_09990</name>
</gene>
<dbReference type="SMART" id="SM00065">
    <property type="entry name" value="GAF"/>
    <property type="match status" value="1"/>
</dbReference>
<dbReference type="Proteomes" id="UP000245060">
    <property type="component" value="Unassembled WGS sequence"/>
</dbReference>
<protein>
    <recommendedName>
        <fullName evidence="3">Guanylate cyclase domain-containing protein</fullName>
    </recommendedName>
</protein>
<dbReference type="GO" id="GO:0009190">
    <property type="term" value="P:cyclic nucleotide biosynthetic process"/>
    <property type="evidence" value="ECO:0007669"/>
    <property type="project" value="InterPro"/>
</dbReference>
<reference evidence="4" key="1">
    <citation type="journal article" date="2018" name="Genome Announc.">
        <title>Draft Genome Sequence of Mycobacterium montefiorense Isolated from Japanese Black Salamander (Hynobius nigrescens).</title>
        <authorList>
            <person name="Fukano H."/>
            <person name="Yoshida M."/>
            <person name="Shimizu A."/>
            <person name="Iwao H."/>
            <person name="Katayama Y."/>
            <person name="Omatsu T."/>
            <person name="Mizutani T."/>
            <person name="Kurata O."/>
            <person name="Wada S."/>
            <person name="Hoshino Y."/>
        </authorList>
    </citation>
    <scope>NUCLEOTIDE SEQUENCE</scope>
    <source>
        <strain evidence="4">BS</strain>
    </source>
</reference>
<comment type="caution">
    <text evidence="5">The sequence shown here is derived from an EMBL/GenBank/DDBJ whole genome shotgun (WGS) entry which is preliminary data.</text>
</comment>
<proteinExistence type="inferred from homology"/>
<organism evidence="5 7">
    <name type="scientific">Mycobacterium montefiorense</name>
    <dbReference type="NCBI Taxonomy" id="154654"/>
    <lineage>
        <taxon>Bacteria</taxon>
        <taxon>Bacillati</taxon>
        <taxon>Actinomycetota</taxon>
        <taxon>Actinomycetes</taxon>
        <taxon>Mycobacteriales</taxon>
        <taxon>Mycobacteriaceae</taxon>
        <taxon>Mycobacterium</taxon>
        <taxon>Mycobacterium simiae complex</taxon>
    </lineage>
</organism>
<dbReference type="SMART" id="SM00044">
    <property type="entry name" value="CYCc"/>
    <property type="match status" value="1"/>
</dbReference>
<reference evidence="5" key="3">
    <citation type="journal article" date="2022" name="Microbiol. Resour. Announc.">
        <title>Draft Genome Sequences of Eight Mycobacterium montefiorense Strains Isolated from Salamanders in Captivity.</title>
        <authorList>
            <person name="Komine T."/>
            <person name="Ihara H."/>
            <person name="Fukano H."/>
            <person name="Hoshino Y."/>
            <person name="Kurata O."/>
            <person name="Wada S."/>
        </authorList>
    </citation>
    <scope>NUCLEOTIDE SEQUENCE</scope>
    <source>
        <strain evidence="5">NJB18185</strain>
    </source>
</reference>
<evidence type="ECO:0000313" key="4">
    <source>
        <dbReference type="EMBL" id="GBG38971.1"/>
    </source>
</evidence>
<evidence type="ECO:0000259" key="3">
    <source>
        <dbReference type="PROSITE" id="PS50125"/>
    </source>
</evidence>
<dbReference type="EMBL" id="BQYH01000005">
    <property type="protein sequence ID" value="GKU71223.1"/>
    <property type="molecule type" value="Genomic_DNA"/>
</dbReference>